<gene>
    <name evidence="3" type="ORF">K435DRAFT_413463</name>
</gene>
<feature type="compositionally biased region" description="Low complexity" evidence="2">
    <location>
        <begin position="957"/>
        <end position="968"/>
    </location>
</feature>
<feature type="region of interest" description="Disordered" evidence="2">
    <location>
        <begin position="608"/>
        <end position="712"/>
    </location>
</feature>
<feature type="compositionally biased region" description="Basic and acidic residues" evidence="2">
    <location>
        <begin position="128"/>
        <end position="138"/>
    </location>
</feature>
<evidence type="ECO:0000256" key="2">
    <source>
        <dbReference type="SAM" id="MobiDB-lite"/>
    </source>
</evidence>
<feature type="compositionally biased region" description="Basic and acidic residues" evidence="2">
    <location>
        <begin position="56"/>
        <end position="79"/>
    </location>
</feature>
<feature type="coiled-coil region" evidence="1">
    <location>
        <begin position="553"/>
        <end position="580"/>
    </location>
</feature>
<feature type="compositionally biased region" description="Low complexity" evidence="2">
    <location>
        <begin position="743"/>
        <end position="761"/>
    </location>
</feature>
<evidence type="ECO:0000313" key="3">
    <source>
        <dbReference type="EMBL" id="THU84019.1"/>
    </source>
</evidence>
<feature type="compositionally biased region" description="Basic and acidic residues" evidence="2">
    <location>
        <begin position="147"/>
        <end position="158"/>
    </location>
</feature>
<evidence type="ECO:0000256" key="1">
    <source>
        <dbReference type="SAM" id="Coils"/>
    </source>
</evidence>
<feature type="compositionally biased region" description="Polar residues" evidence="2">
    <location>
        <begin position="347"/>
        <end position="359"/>
    </location>
</feature>
<accession>A0A4S8L5Z4</accession>
<feature type="compositionally biased region" description="Polar residues" evidence="2">
    <location>
        <begin position="638"/>
        <end position="653"/>
    </location>
</feature>
<feature type="compositionally biased region" description="Polar residues" evidence="2">
    <location>
        <begin position="88"/>
        <end position="97"/>
    </location>
</feature>
<feature type="region of interest" description="Disordered" evidence="2">
    <location>
        <begin position="851"/>
        <end position="973"/>
    </location>
</feature>
<feature type="compositionally biased region" description="Polar residues" evidence="2">
    <location>
        <begin position="781"/>
        <end position="792"/>
    </location>
</feature>
<feature type="compositionally biased region" description="Basic and acidic residues" evidence="2">
    <location>
        <begin position="181"/>
        <end position="192"/>
    </location>
</feature>
<dbReference type="EMBL" id="ML179628">
    <property type="protein sequence ID" value="THU84019.1"/>
    <property type="molecule type" value="Genomic_DNA"/>
</dbReference>
<feature type="compositionally biased region" description="Pro residues" evidence="2">
    <location>
        <begin position="277"/>
        <end position="294"/>
    </location>
</feature>
<feature type="region of interest" description="Disordered" evidence="2">
    <location>
        <begin position="1"/>
        <end position="215"/>
    </location>
</feature>
<proteinExistence type="predicted"/>
<keyword evidence="1" id="KW-0175">Coiled coil</keyword>
<reference evidence="3 4" key="1">
    <citation type="journal article" date="2019" name="Nat. Ecol. Evol.">
        <title>Megaphylogeny resolves global patterns of mushroom evolution.</title>
        <authorList>
            <person name="Varga T."/>
            <person name="Krizsan K."/>
            <person name="Foldi C."/>
            <person name="Dima B."/>
            <person name="Sanchez-Garcia M."/>
            <person name="Sanchez-Ramirez S."/>
            <person name="Szollosi G.J."/>
            <person name="Szarkandi J.G."/>
            <person name="Papp V."/>
            <person name="Albert L."/>
            <person name="Andreopoulos W."/>
            <person name="Angelini C."/>
            <person name="Antonin V."/>
            <person name="Barry K.W."/>
            <person name="Bougher N.L."/>
            <person name="Buchanan P."/>
            <person name="Buyck B."/>
            <person name="Bense V."/>
            <person name="Catcheside P."/>
            <person name="Chovatia M."/>
            <person name="Cooper J."/>
            <person name="Damon W."/>
            <person name="Desjardin D."/>
            <person name="Finy P."/>
            <person name="Geml J."/>
            <person name="Haridas S."/>
            <person name="Hughes K."/>
            <person name="Justo A."/>
            <person name="Karasinski D."/>
            <person name="Kautmanova I."/>
            <person name="Kiss B."/>
            <person name="Kocsube S."/>
            <person name="Kotiranta H."/>
            <person name="LaButti K.M."/>
            <person name="Lechner B.E."/>
            <person name="Liimatainen K."/>
            <person name="Lipzen A."/>
            <person name="Lukacs Z."/>
            <person name="Mihaltcheva S."/>
            <person name="Morgado L.N."/>
            <person name="Niskanen T."/>
            <person name="Noordeloos M.E."/>
            <person name="Ohm R.A."/>
            <person name="Ortiz-Santana B."/>
            <person name="Ovrebo C."/>
            <person name="Racz N."/>
            <person name="Riley R."/>
            <person name="Savchenko A."/>
            <person name="Shiryaev A."/>
            <person name="Soop K."/>
            <person name="Spirin V."/>
            <person name="Szebenyi C."/>
            <person name="Tomsovsky M."/>
            <person name="Tulloss R.E."/>
            <person name="Uehling J."/>
            <person name="Grigoriev I.V."/>
            <person name="Vagvolgyi C."/>
            <person name="Papp T."/>
            <person name="Martin F.M."/>
            <person name="Miettinen O."/>
            <person name="Hibbett D.S."/>
            <person name="Nagy L.G."/>
        </authorList>
    </citation>
    <scope>NUCLEOTIDE SEQUENCE [LARGE SCALE GENOMIC DNA]</scope>
    <source>
        <strain evidence="3 4">CBS 962.96</strain>
    </source>
</reference>
<sequence length="1000" mass="108140">MSASGFLGRAESPPFVSGGVKPSGIRPLPSLPSTPAFPEYVPRSVESTSPNTASPNDKDKSGQDQDDTVKLGVHPRIEADLEDEELSGFSSDGTLSSPVFAHSDSDSDVGSMRRGYGYGFHNERKKKTKEERDGEGRRVSVGVGAGDEGRDSERDRGRWNPTVHDGEGDSVTGEADSSYVHVDHPSGTREQGRATPRAHSSRSKNRVKSREKESTGEWIVLDLQDDHGALRSLYLLLRSLIRVYFLAFGSFLRVLHRYAPHALSSTFWSQLSSFVPPPQAPAPAAPTPATPTPTPVAGSTSFPDGHKVEGSDFLLVERLRRVPENPENISESGSIPSSRHQFDGMSSVPTTATFSSEQSTSLLAHHRSLPSLSIPSSKPDFHHPSPLQALRSKRSHSNSGLGDTYDTLGVLPYPEWRTEVVTRAQRAGMGALTRAMEWFLFQDGNLGISSSVLGFNPQGFFSANKANRVGPTLFMGEDNNPEANLLRGKRKRGRKMTIEQENIAMGIGTDSPIDGESIHTVEKDVQSLDVESEYTDSGEESSDTEWMGWMADLHRQAQVMKEAETKKQLVEEDLDEYMSDCNPQNDHRRYQEKQKLLEPSATVIVTAPNQHGHQRSATPPNPGQTSRSQFPAMPITPQVLTSPSSNESLNLSGRSRGRKLSFGLSTADQPSPPSTIGRLERSNSRSRIQTQHQRQPSNSRTPNLLHFASTGLIGGPSQIAREKEFPSGLATSATRRPSMPALSSTSQAQAQSMTSTSHASSPLNPQYSLQQQQQTPIGLGTATSHRSASQTKALLAPASPGVENSFGLESSSSRLPGSIPRRSSTVGLPLALNPSSGSSISLGRSGSMLAKAPALLRKKDTDSDKVKHKGKGKKEKEPETLADDSKSSRKPRLSLSTGNSVSQQNLAEIQTATARTQSPPPPLVSPTSTSFVSRHVRRVRSGSSLVSGSEGAPEPKPGNQNPKNNPPVKRNKTFMRGVASKAERIISGLEATLDFVDARQ</sequence>
<feature type="compositionally biased region" description="Basic and acidic residues" evidence="2">
    <location>
        <begin position="874"/>
        <end position="887"/>
    </location>
</feature>
<feature type="compositionally biased region" description="Polar residues" evidence="2">
    <location>
        <begin position="327"/>
        <end position="339"/>
    </location>
</feature>
<feature type="region of interest" description="Disordered" evidence="2">
    <location>
        <begin position="277"/>
        <end position="308"/>
    </location>
</feature>
<keyword evidence="4" id="KW-1185">Reference proteome</keyword>
<dbReference type="Proteomes" id="UP000297245">
    <property type="component" value="Unassembled WGS sequence"/>
</dbReference>
<name>A0A4S8L5Z4_DENBC</name>
<feature type="compositionally biased region" description="Polar residues" evidence="2">
    <location>
        <begin position="45"/>
        <end position="55"/>
    </location>
</feature>
<dbReference type="AlphaFoldDB" id="A0A4S8L5Z4"/>
<organism evidence="3 4">
    <name type="scientific">Dendrothele bispora (strain CBS 962.96)</name>
    <dbReference type="NCBI Taxonomy" id="1314807"/>
    <lineage>
        <taxon>Eukaryota</taxon>
        <taxon>Fungi</taxon>
        <taxon>Dikarya</taxon>
        <taxon>Basidiomycota</taxon>
        <taxon>Agaricomycotina</taxon>
        <taxon>Agaricomycetes</taxon>
        <taxon>Agaricomycetidae</taxon>
        <taxon>Agaricales</taxon>
        <taxon>Agaricales incertae sedis</taxon>
        <taxon>Dendrothele</taxon>
    </lineage>
</organism>
<feature type="region of interest" description="Disordered" evidence="2">
    <location>
        <begin position="373"/>
        <end position="404"/>
    </location>
</feature>
<evidence type="ECO:0000313" key="4">
    <source>
        <dbReference type="Proteomes" id="UP000297245"/>
    </source>
</evidence>
<feature type="region of interest" description="Disordered" evidence="2">
    <location>
        <begin position="325"/>
        <end position="359"/>
    </location>
</feature>
<feature type="compositionally biased region" description="Polar residues" evidence="2">
    <location>
        <begin position="897"/>
        <end position="917"/>
    </location>
</feature>
<feature type="region of interest" description="Disordered" evidence="2">
    <location>
        <begin position="727"/>
        <end position="792"/>
    </location>
</feature>
<protein>
    <submittedName>
        <fullName evidence="3">Uncharacterized protein</fullName>
    </submittedName>
</protein>
<dbReference type="OrthoDB" id="3225203at2759"/>
<feature type="compositionally biased region" description="Polar residues" evidence="2">
    <location>
        <begin position="685"/>
        <end position="702"/>
    </location>
</feature>
<feature type="compositionally biased region" description="Polar residues" evidence="2">
    <location>
        <begin position="608"/>
        <end position="629"/>
    </location>
</feature>